<evidence type="ECO:0000313" key="3">
    <source>
        <dbReference type="Proteomes" id="UP000317800"/>
    </source>
</evidence>
<evidence type="ECO:0000313" key="2">
    <source>
        <dbReference type="EMBL" id="QDP42805.1"/>
    </source>
</evidence>
<dbReference type="Pfam" id="PF20274">
    <property type="entry name" value="cREC_REC"/>
    <property type="match status" value="1"/>
</dbReference>
<proteinExistence type="predicted"/>
<gene>
    <name evidence="2" type="ORF">Goe8_c00210</name>
</gene>
<name>A0A516KMK3_9CAUD</name>
<protein>
    <recommendedName>
        <fullName evidence="1">Cyclic-phosphate processing Receiver domain-containing protein</fullName>
    </recommendedName>
</protein>
<reference evidence="2 3" key="1">
    <citation type="submission" date="2019-06" db="EMBL/GenBank/DDBJ databases">
        <authorList>
            <person name="Hertel R."/>
        </authorList>
    </citation>
    <scope>NUCLEOTIDE SEQUENCE [LARGE SCALE GENOMIC DNA]</scope>
</reference>
<dbReference type="EMBL" id="MN043729">
    <property type="protein sequence ID" value="QDP42805.1"/>
    <property type="molecule type" value="Genomic_DNA"/>
</dbReference>
<dbReference type="InterPro" id="IPR046909">
    <property type="entry name" value="cREC_REC"/>
</dbReference>
<keyword evidence="3" id="KW-1185">Reference proteome</keyword>
<organism evidence="2 3">
    <name type="scientific">Bacillus phage vB_BmeM-Goe8</name>
    <dbReference type="NCBI Taxonomy" id="2593638"/>
    <lineage>
        <taxon>Viruses</taxon>
        <taxon>Duplodnaviria</taxon>
        <taxon>Heunggongvirae</taxon>
        <taxon>Uroviricota</taxon>
        <taxon>Caudoviricetes</taxon>
        <taxon>Herelleviridae</taxon>
        <taxon>Bastillevirinae</taxon>
        <taxon>Goettingenvirus</taxon>
        <taxon>Goettingenvirus goe8</taxon>
    </lineage>
</organism>
<dbReference type="Proteomes" id="UP000317800">
    <property type="component" value="Segment"/>
</dbReference>
<evidence type="ECO:0000259" key="1">
    <source>
        <dbReference type="Pfam" id="PF20274"/>
    </source>
</evidence>
<feature type="domain" description="Cyclic-phosphate processing Receiver" evidence="1">
    <location>
        <begin position="2"/>
        <end position="94"/>
    </location>
</feature>
<accession>A0A516KMK3</accession>
<sequence>MINLYVDDLRDIPRGFTGVRSYEEAVLYLKAFPVNILSLDHDLGEDGQGNLHPTGDDLVNWIIEYGATKSPLIINRIYLHTDNPVGRDRMYKALVRAKERGFIHSRTVIHHYGITPNKYTDHNSL</sequence>